<dbReference type="EMBL" id="ML119862">
    <property type="protein sequence ID" value="RPA72424.1"/>
    <property type="molecule type" value="Genomic_DNA"/>
</dbReference>
<sequence length="208" mass="22981">MPRGPRNSGGLVMHKTSTQKSSSNQVIAQETYSGPLSTHPISELNLSSAFNSDNPPSRTRRADSPFPLLSRLRSIPQITKPVPFGDPAPPLLSALLSAPLKGTRFAGARAHVRRRTDQFEDDPTGHAMTPRRDQCSIPSLSGAKHLYATGSFWSTPQRRPQQQQQQQQQPQQYLQGSSTSRSRIRRKAGAQGAWPFSEMPRPIPQSHL</sequence>
<keyword evidence="3" id="KW-1185">Reference proteome</keyword>
<organism evidence="2 3">
    <name type="scientific">Ascobolus immersus RN42</name>
    <dbReference type="NCBI Taxonomy" id="1160509"/>
    <lineage>
        <taxon>Eukaryota</taxon>
        <taxon>Fungi</taxon>
        <taxon>Dikarya</taxon>
        <taxon>Ascomycota</taxon>
        <taxon>Pezizomycotina</taxon>
        <taxon>Pezizomycetes</taxon>
        <taxon>Pezizales</taxon>
        <taxon>Ascobolaceae</taxon>
        <taxon>Ascobolus</taxon>
    </lineage>
</organism>
<evidence type="ECO:0000256" key="1">
    <source>
        <dbReference type="SAM" id="MobiDB-lite"/>
    </source>
</evidence>
<dbReference type="Proteomes" id="UP000275078">
    <property type="component" value="Unassembled WGS sequence"/>
</dbReference>
<protein>
    <submittedName>
        <fullName evidence="2">Uncharacterized protein</fullName>
    </submittedName>
</protein>
<evidence type="ECO:0000313" key="2">
    <source>
        <dbReference type="EMBL" id="RPA72424.1"/>
    </source>
</evidence>
<accession>A0A3N4HRX9</accession>
<name>A0A3N4HRX9_ASCIM</name>
<feature type="compositionally biased region" description="Low complexity" evidence="1">
    <location>
        <begin position="156"/>
        <end position="172"/>
    </location>
</feature>
<proteinExistence type="predicted"/>
<reference evidence="2 3" key="1">
    <citation type="journal article" date="2018" name="Nat. Ecol. Evol.">
        <title>Pezizomycetes genomes reveal the molecular basis of ectomycorrhizal truffle lifestyle.</title>
        <authorList>
            <person name="Murat C."/>
            <person name="Payen T."/>
            <person name="Noel B."/>
            <person name="Kuo A."/>
            <person name="Morin E."/>
            <person name="Chen J."/>
            <person name="Kohler A."/>
            <person name="Krizsan K."/>
            <person name="Balestrini R."/>
            <person name="Da Silva C."/>
            <person name="Montanini B."/>
            <person name="Hainaut M."/>
            <person name="Levati E."/>
            <person name="Barry K.W."/>
            <person name="Belfiori B."/>
            <person name="Cichocki N."/>
            <person name="Clum A."/>
            <person name="Dockter R.B."/>
            <person name="Fauchery L."/>
            <person name="Guy J."/>
            <person name="Iotti M."/>
            <person name="Le Tacon F."/>
            <person name="Lindquist E.A."/>
            <person name="Lipzen A."/>
            <person name="Malagnac F."/>
            <person name="Mello A."/>
            <person name="Molinier V."/>
            <person name="Miyauchi S."/>
            <person name="Poulain J."/>
            <person name="Riccioni C."/>
            <person name="Rubini A."/>
            <person name="Sitrit Y."/>
            <person name="Splivallo R."/>
            <person name="Traeger S."/>
            <person name="Wang M."/>
            <person name="Zifcakova L."/>
            <person name="Wipf D."/>
            <person name="Zambonelli A."/>
            <person name="Paolocci F."/>
            <person name="Nowrousian M."/>
            <person name="Ottonello S."/>
            <person name="Baldrian P."/>
            <person name="Spatafora J.W."/>
            <person name="Henrissat B."/>
            <person name="Nagy L.G."/>
            <person name="Aury J.M."/>
            <person name="Wincker P."/>
            <person name="Grigoriev I.V."/>
            <person name="Bonfante P."/>
            <person name="Martin F.M."/>
        </authorList>
    </citation>
    <scope>NUCLEOTIDE SEQUENCE [LARGE SCALE GENOMIC DNA]</scope>
    <source>
        <strain evidence="2 3">RN42</strain>
    </source>
</reference>
<feature type="compositionally biased region" description="Polar residues" evidence="1">
    <location>
        <begin position="15"/>
        <end position="57"/>
    </location>
</feature>
<feature type="region of interest" description="Disordered" evidence="1">
    <location>
        <begin position="107"/>
        <end position="208"/>
    </location>
</feature>
<feature type="region of interest" description="Disordered" evidence="1">
    <location>
        <begin position="1"/>
        <end position="66"/>
    </location>
</feature>
<gene>
    <name evidence="2" type="ORF">BJ508DRAFT_335070</name>
</gene>
<dbReference type="AlphaFoldDB" id="A0A3N4HRX9"/>
<evidence type="ECO:0000313" key="3">
    <source>
        <dbReference type="Proteomes" id="UP000275078"/>
    </source>
</evidence>